<dbReference type="InterPro" id="IPR001258">
    <property type="entry name" value="NHL_repeat"/>
</dbReference>
<feature type="coiled-coil region" evidence="2">
    <location>
        <begin position="6"/>
        <end position="47"/>
    </location>
</feature>
<dbReference type="Pfam" id="PF01436">
    <property type="entry name" value="NHL"/>
    <property type="match status" value="1"/>
</dbReference>
<evidence type="ECO:0000256" key="1">
    <source>
        <dbReference type="ARBA" id="ARBA00022737"/>
    </source>
</evidence>
<sequence>MEKTTLKELEDKMMSLKASVNTNAENCSKLQTELKQLSDAIHDIVDKSKAELSFIASKKCLEKINQSETYLIENLVRVESSLTFQADSDFQQHLSTLSGLGRIVVCTQAVPLPGAPNKVFDVQGKSEYNVNIPSDAEERFDIRAICVLSNDQILVADHENKRVKLLDHQYQVVGHCDLNACPTDMCLITPSEVAVSVFGNKTHGAQFVSMNDGRLVKGRKLKFKHPCYGIANNQQDLYITSGTALYKYSMSGDLLNKLYEDTPGNIMLGKSGYILK</sequence>
<dbReference type="Gene3D" id="2.120.10.30">
    <property type="entry name" value="TolB, C-terminal domain"/>
    <property type="match status" value="1"/>
</dbReference>
<keyword evidence="2" id="KW-0175">Coiled coil</keyword>
<accession>A0A9D4DJB1</accession>
<evidence type="ECO:0000256" key="2">
    <source>
        <dbReference type="SAM" id="Coils"/>
    </source>
</evidence>
<organism evidence="3 4">
    <name type="scientific">Dreissena polymorpha</name>
    <name type="common">Zebra mussel</name>
    <name type="synonym">Mytilus polymorpha</name>
    <dbReference type="NCBI Taxonomy" id="45954"/>
    <lineage>
        <taxon>Eukaryota</taxon>
        <taxon>Metazoa</taxon>
        <taxon>Spiralia</taxon>
        <taxon>Lophotrochozoa</taxon>
        <taxon>Mollusca</taxon>
        <taxon>Bivalvia</taxon>
        <taxon>Autobranchia</taxon>
        <taxon>Heteroconchia</taxon>
        <taxon>Euheterodonta</taxon>
        <taxon>Imparidentia</taxon>
        <taxon>Neoheterodontei</taxon>
        <taxon>Myida</taxon>
        <taxon>Dreissenoidea</taxon>
        <taxon>Dreissenidae</taxon>
        <taxon>Dreissena</taxon>
    </lineage>
</organism>
<dbReference type="AlphaFoldDB" id="A0A9D4DJB1"/>
<name>A0A9D4DJB1_DREPO</name>
<comment type="caution">
    <text evidence="3">The sequence shown here is derived from an EMBL/GenBank/DDBJ whole genome shotgun (WGS) entry which is preliminary data.</text>
</comment>
<evidence type="ECO:0000313" key="3">
    <source>
        <dbReference type="EMBL" id="KAH3750231.1"/>
    </source>
</evidence>
<evidence type="ECO:0000313" key="4">
    <source>
        <dbReference type="Proteomes" id="UP000828390"/>
    </source>
</evidence>
<protein>
    <submittedName>
        <fullName evidence="3">Uncharacterized protein</fullName>
    </submittedName>
</protein>
<dbReference type="InterPro" id="IPR011042">
    <property type="entry name" value="6-blade_b-propeller_TolB-like"/>
</dbReference>
<gene>
    <name evidence="3" type="ORF">DPMN_184750</name>
</gene>
<dbReference type="Proteomes" id="UP000828390">
    <property type="component" value="Unassembled WGS sequence"/>
</dbReference>
<proteinExistence type="predicted"/>
<keyword evidence="4" id="KW-1185">Reference proteome</keyword>
<keyword evidence="1" id="KW-0677">Repeat</keyword>
<reference evidence="3" key="1">
    <citation type="journal article" date="2019" name="bioRxiv">
        <title>The Genome of the Zebra Mussel, Dreissena polymorpha: A Resource for Invasive Species Research.</title>
        <authorList>
            <person name="McCartney M.A."/>
            <person name="Auch B."/>
            <person name="Kono T."/>
            <person name="Mallez S."/>
            <person name="Zhang Y."/>
            <person name="Obille A."/>
            <person name="Becker A."/>
            <person name="Abrahante J.E."/>
            <person name="Garbe J."/>
            <person name="Badalamenti J.P."/>
            <person name="Herman A."/>
            <person name="Mangelson H."/>
            <person name="Liachko I."/>
            <person name="Sullivan S."/>
            <person name="Sone E.D."/>
            <person name="Koren S."/>
            <person name="Silverstein K.A.T."/>
            <person name="Beckman K.B."/>
            <person name="Gohl D.M."/>
        </authorList>
    </citation>
    <scope>NUCLEOTIDE SEQUENCE</scope>
    <source>
        <strain evidence="3">Duluth1</strain>
        <tissue evidence="3">Whole animal</tissue>
    </source>
</reference>
<dbReference type="EMBL" id="JAIWYP010000010">
    <property type="protein sequence ID" value="KAH3750231.1"/>
    <property type="molecule type" value="Genomic_DNA"/>
</dbReference>
<reference evidence="3" key="2">
    <citation type="submission" date="2020-11" db="EMBL/GenBank/DDBJ databases">
        <authorList>
            <person name="McCartney M.A."/>
            <person name="Auch B."/>
            <person name="Kono T."/>
            <person name="Mallez S."/>
            <person name="Becker A."/>
            <person name="Gohl D.M."/>
            <person name="Silverstein K.A.T."/>
            <person name="Koren S."/>
            <person name="Bechman K.B."/>
            <person name="Herman A."/>
            <person name="Abrahante J.E."/>
            <person name="Garbe J."/>
        </authorList>
    </citation>
    <scope>NUCLEOTIDE SEQUENCE</scope>
    <source>
        <strain evidence="3">Duluth1</strain>
        <tissue evidence="3">Whole animal</tissue>
    </source>
</reference>